<feature type="transmembrane region" description="Helical" evidence="9">
    <location>
        <begin position="99"/>
        <end position="120"/>
    </location>
</feature>
<feature type="transmembrane region" description="Helical" evidence="9">
    <location>
        <begin position="331"/>
        <end position="353"/>
    </location>
</feature>
<evidence type="ECO:0000256" key="2">
    <source>
        <dbReference type="ARBA" id="ARBA00008974"/>
    </source>
</evidence>
<feature type="transmembrane region" description="Helical" evidence="9">
    <location>
        <begin position="271"/>
        <end position="293"/>
    </location>
</feature>
<evidence type="ECO:0000256" key="4">
    <source>
        <dbReference type="ARBA" id="ARBA00022692"/>
    </source>
</evidence>
<name>A0A3N8RSY7_9BURK</name>
<evidence type="ECO:0000256" key="1">
    <source>
        <dbReference type="ARBA" id="ARBA00004141"/>
    </source>
</evidence>
<dbReference type="Proteomes" id="UP000277921">
    <property type="component" value="Unassembled WGS sequence"/>
</dbReference>
<sequence length="471" mass="50408">MSTTASDKDTLIEHRSIEPVPDSERHGGLPSQFTLWVSANLTVVCAVTGALTVVLGGDVFWSIVGLFVGQIAGGTIMALHGAQGPQTGLPQMILSRVQFGIYGAIIPLALVCVMYIGFLTSGTVLMSQALGQLMHVSPAQAIVMLGVVVTLLALFGYRAIHAVGRIYSVVGGLMFVYLLFSLTRGHNATLLFDNRHFTWPTFLFAVSLSASWQITYGPYVADYSRYLPRATSPLRTFLTIGAGSVLGSQVAMTFGVFAAALAGKQFAGHEVAYMVGIGSGGIALVATTLYLTIMFGKLIASTLCVYGGFMSVATISAALRGKPSIGLGARIVLTVAVVATYTILALVADHAFLRTFSHFILFLLAFFTPWSAINLVDYYWVSHEPIDVSALSDVNGRYGKWNAIGITCYVVGVLAQIPFMSTELYTGPLFHLLGGIDVSWIVGMALPGALYYALTRHRSPRASRHAQIDRA</sequence>
<dbReference type="CDD" id="cd11484">
    <property type="entry name" value="SLC-NCS1sbd_CobB-like"/>
    <property type="match status" value="1"/>
</dbReference>
<organism evidence="10 11">
    <name type="scientific">Burkholderia contaminans</name>
    <dbReference type="NCBI Taxonomy" id="488447"/>
    <lineage>
        <taxon>Bacteria</taxon>
        <taxon>Pseudomonadati</taxon>
        <taxon>Pseudomonadota</taxon>
        <taxon>Betaproteobacteria</taxon>
        <taxon>Burkholderiales</taxon>
        <taxon>Burkholderiaceae</taxon>
        <taxon>Burkholderia</taxon>
        <taxon>Burkholderia cepacia complex</taxon>
    </lineage>
</organism>
<evidence type="ECO:0000256" key="3">
    <source>
        <dbReference type="ARBA" id="ARBA00022448"/>
    </source>
</evidence>
<dbReference type="PIRSF" id="PIRSF002744">
    <property type="entry name" value="Pur-cyt_permease"/>
    <property type="match status" value="1"/>
</dbReference>
<keyword evidence="6 7" id="KW-0472">Membrane</keyword>
<dbReference type="Gene3D" id="1.10.4160.10">
    <property type="entry name" value="Hydantoin permease"/>
    <property type="match status" value="1"/>
</dbReference>
<feature type="transmembrane region" description="Helical" evidence="9">
    <location>
        <begin position="299"/>
        <end position="319"/>
    </location>
</feature>
<evidence type="ECO:0000256" key="5">
    <source>
        <dbReference type="ARBA" id="ARBA00022989"/>
    </source>
</evidence>
<feature type="transmembrane region" description="Helical" evidence="9">
    <location>
        <begin position="197"/>
        <end position="216"/>
    </location>
</feature>
<feature type="transmembrane region" description="Helical" evidence="9">
    <location>
        <begin position="33"/>
        <end position="54"/>
    </location>
</feature>
<comment type="caution">
    <text evidence="10">The sequence shown here is derived from an EMBL/GenBank/DDBJ whole genome shotgun (WGS) entry which is preliminary data.</text>
</comment>
<dbReference type="Pfam" id="PF02133">
    <property type="entry name" value="Transp_cyt_pur"/>
    <property type="match status" value="1"/>
</dbReference>
<evidence type="ECO:0000256" key="9">
    <source>
        <dbReference type="SAM" id="Phobius"/>
    </source>
</evidence>
<reference evidence="10 11" key="1">
    <citation type="submission" date="2018-08" db="EMBL/GenBank/DDBJ databases">
        <title>Comparative analysis of Burkholderia isolates from Puerto Rico.</title>
        <authorList>
            <person name="Hall C."/>
            <person name="Sahl J."/>
            <person name="Wagner D."/>
        </authorList>
    </citation>
    <scope>NUCLEOTIDE SEQUENCE [LARGE SCALE GENOMIC DNA]</scope>
    <source>
        <strain evidence="10 11">Bp9025</strain>
    </source>
</reference>
<keyword evidence="4 9" id="KW-0812">Transmembrane</keyword>
<feature type="transmembrane region" description="Helical" evidence="9">
    <location>
        <begin position="236"/>
        <end position="259"/>
    </location>
</feature>
<comment type="similarity">
    <text evidence="2 7">Belongs to the purine-cytosine permease (2.A.39) family.</text>
</comment>
<feature type="transmembrane region" description="Helical" evidence="9">
    <location>
        <begin position="432"/>
        <end position="454"/>
    </location>
</feature>
<evidence type="ECO:0000256" key="7">
    <source>
        <dbReference type="PIRNR" id="PIRNR002744"/>
    </source>
</evidence>
<dbReference type="PANTHER" id="PTHR31806:SF1">
    <property type="entry name" value="PURINE-CYTOSINE PERMEASE FCY2-RELATED"/>
    <property type="match status" value="1"/>
</dbReference>
<comment type="subcellular location">
    <subcellularLocation>
        <location evidence="1">Membrane</location>
        <topology evidence="1">Multi-pass membrane protein</topology>
    </subcellularLocation>
</comment>
<dbReference type="GO" id="GO:0022857">
    <property type="term" value="F:transmembrane transporter activity"/>
    <property type="evidence" value="ECO:0007669"/>
    <property type="project" value="InterPro"/>
</dbReference>
<feature type="region of interest" description="Disordered" evidence="8">
    <location>
        <begin position="1"/>
        <end position="26"/>
    </location>
</feature>
<dbReference type="PANTHER" id="PTHR31806">
    <property type="entry name" value="PURINE-CYTOSINE PERMEASE FCY2-RELATED"/>
    <property type="match status" value="1"/>
</dbReference>
<feature type="transmembrane region" description="Helical" evidence="9">
    <location>
        <begin position="401"/>
        <end position="420"/>
    </location>
</feature>
<dbReference type="AlphaFoldDB" id="A0A3N8RSY7"/>
<feature type="transmembrane region" description="Helical" evidence="9">
    <location>
        <begin position="359"/>
        <end position="380"/>
    </location>
</feature>
<keyword evidence="5 9" id="KW-1133">Transmembrane helix</keyword>
<feature type="transmembrane region" description="Helical" evidence="9">
    <location>
        <begin position="166"/>
        <end position="185"/>
    </location>
</feature>
<protein>
    <submittedName>
        <fullName evidence="10">Cytosine permease</fullName>
    </submittedName>
</protein>
<evidence type="ECO:0000256" key="8">
    <source>
        <dbReference type="SAM" id="MobiDB-lite"/>
    </source>
</evidence>
<feature type="transmembrane region" description="Helical" evidence="9">
    <location>
        <begin position="59"/>
        <end position="79"/>
    </location>
</feature>
<dbReference type="GO" id="GO:0005886">
    <property type="term" value="C:plasma membrane"/>
    <property type="evidence" value="ECO:0007669"/>
    <property type="project" value="TreeGrafter"/>
</dbReference>
<evidence type="ECO:0000313" key="11">
    <source>
        <dbReference type="Proteomes" id="UP000277921"/>
    </source>
</evidence>
<keyword evidence="3 7" id="KW-0813">Transport</keyword>
<proteinExistence type="inferred from homology"/>
<gene>
    <name evidence="10" type="ORF">DF051_01620</name>
</gene>
<dbReference type="EMBL" id="QTQV01000001">
    <property type="protein sequence ID" value="RQT21563.1"/>
    <property type="molecule type" value="Genomic_DNA"/>
</dbReference>
<dbReference type="InterPro" id="IPR001248">
    <property type="entry name" value="Pur-cyt_permease"/>
</dbReference>
<evidence type="ECO:0000256" key="6">
    <source>
        <dbReference type="ARBA" id="ARBA00023136"/>
    </source>
</evidence>
<dbReference type="RefSeq" id="WP_124575891.1">
    <property type="nucleotide sequence ID" value="NZ_QTQV01000001.1"/>
</dbReference>
<evidence type="ECO:0000313" key="10">
    <source>
        <dbReference type="EMBL" id="RQT21563.1"/>
    </source>
</evidence>
<accession>A0A3N8RSY7</accession>
<feature type="transmembrane region" description="Helical" evidence="9">
    <location>
        <begin position="141"/>
        <end position="160"/>
    </location>
</feature>
<dbReference type="InterPro" id="IPR026030">
    <property type="entry name" value="Pur-cyt_permease_Fcy2/21/22"/>
</dbReference>